<evidence type="ECO:0000256" key="10">
    <source>
        <dbReference type="ARBA" id="ARBA00023167"/>
    </source>
</evidence>
<organism evidence="15 16">
    <name type="scientific">Thermodesulfobacterium commune DSM 2178</name>
    <dbReference type="NCBI Taxonomy" id="289377"/>
    <lineage>
        <taxon>Bacteria</taxon>
        <taxon>Pseudomonadati</taxon>
        <taxon>Thermodesulfobacteriota</taxon>
        <taxon>Thermodesulfobacteria</taxon>
        <taxon>Thermodesulfobacteriales</taxon>
        <taxon>Thermodesulfobacteriaceae</taxon>
        <taxon>Thermodesulfobacterium</taxon>
    </lineage>
</organism>
<dbReference type="InterPro" id="IPR000672">
    <property type="entry name" value="THF_DH/CycHdrlase"/>
</dbReference>
<dbReference type="GO" id="GO:0004488">
    <property type="term" value="F:methylenetetrahydrofolate dehydrogenase (NADP+) activity"/>
    <property type="evidence" value="ECO:0007669"/>
    <property type="project" value="UniProtKB-UniRule"/>
</dbReference>
<keyword evidence="16" id="KW-1185">Reference proteome</keyword>
<dbReference type="GO" id="GO:0009086">
    <property type="term" value="P:methionine biosynthetic process"/>
    <property type="evidence" value="ECO:0007669"/>
    <property type="project" value="UniProtKB-KW"/>
</dbReference>
<comment type="pathway">
    <text evidence="1 12">One-carbon metabolism; tetrahydrofolate interconversion.</text>
</comment>
<dbReference type="PROSITE" id="PS00767">
    <property type="entry name" value="THF_DHG_CYH_2"/>
    <property type="match status" value="1"/>
</dbReference>
<dbReference type="FunFam" id="3.40.50.10860:FF:000005">
    <property type="entry name" value="C-1-tetrahydrofolate synthase, cytoplasmic, putative"/>
    <property type="match status" value="1"/>
</dbReference>
<dbReference type="RefSeq" id="WP_038060483.1">
    <property type="nucleotide sequence ID" value="NZ_CP008796.1"/>
</dbReference>
<dbReference type="PANTHER" id="PTHR48099:SF5">
    <property type="entry name" value="C-1-TETRAHYDROFOLATE SYNTHASE, CYTOPLASMIC"/>
    <property type="match status" value="1"/>
</dbReference>
<evidence type="ECO:0000256" key="8">
    <source>
        <dbReference type="ARBA" id="ARBA00023002"/>
    </source>
</evidence>
<dbReference type="GO" id="GO:0006164">
    <property type="term" value="P:purine nucleotide biosynthetic process"/>
    <property type="evidence" value="ECO:0007669"/>
    <property type="project" value="UniProtKB-KW"/>
</dbReference>
<comment type="catalytic activity">
    <reaction evidence="12">
        <text>(6R)-5,10-methylene-5,6,7,8-tetrahydrofolate + NADP(+) = (6R)-5,10-methenyltetrahydrofolate + NADPH</text>
        <dbReference type="Rhea" id="RHEA:22812"/>
        <dbReference type="ChEBI" id="CHEBI:15636"/>
        <dbReference type="ChEBI" id="CHEBI:57455"/>
        <dbReference type="ChEBI" id="CHEBI:57783"/>
        <dbReference type="ChEBI" id="CHEBI:58349"/>
        <dbReference type="EC" id="1.5.1.5"/>
    </reaction>
</comment>
<comment type="caution">
    <text evidence="12">Lacks conserved residue(s) required for the propagation of feature annotation.</text>
</comment>
<dbReference type="eggNOG" id="COG0190">
    <property type="taxonomic scope" value="Bacteria"/>
</dbReference>
<comment type="similarity">
    <text evidence="12">Belongs to the tetrahydrofolate dehydrogenase/cyclohydrolase family.</text>
</comment>
<dbReference type="InterPro" id="IPR036291">
    <property type="entry name" value="NAD(P)-bd_dom_sf"/>
</dbReference>
<dbReference type="KEGG" id="tcm:HL41_07655"/>
<keyword evidence="8 12" id="KW-0560">Oxidoreductase</keyword>
<evidence type="ECO:0000256" key="5">
    <source>
        <dbReference type="ARBA" id="ARBA00022755"/>
    </source>
</evidence>
<feature type="domain" description="Tetrahydrofolate dehydrogenase/cyclohydrolase catalytic" evidence="13">
    <location>
        <begin position="6"/>
        <end position="121"/>
    </location>
</feature>
<dbReference type="GO" id="GO:0000105">
    <property type="term" value="P:L-histidine biosynthetic process"/>
    <property type="evidence" value="ECO:0007669"/>
    <property type="project" value="UniProtKB-KW"/>
</dbReference>
<dbReference type="AlphaFoldDB" id="A0A075WUL4"/>
<dbReference type="FunFam" id="3.40.50.720:FF:000189">
    <property type="entry name" value="Bifunctional protein FolD"/>
    <property type="match status" value="1"/>
</dbReference>
<keyword evidence="11 12" id="KW-0511">Multifunctional enzyme</keyword>
<evidence type="ECO:0000256" key="2">
    <source>
        <dbReference type="ARBA" id="ARBA00011738"/>
    </source>
</evidence>
<evidence type="ECO:0000256" key="12">
    <source>
        <dbReference type="HAMAP-Rule" id="MF_01576"/>
    </source>
</evidence>
<dbReference type="EMBL" id="CP008796">
    <property type="protein sequence ID" value="AIH04561.1"/>
    <property type="molecule type" value="Genomic_DNA"/>
</dbReference>
<gene>
    <name evidence="12" type="primary">folD</name>
    <name evidence="15" type="ORF">HL41_07655</name>
</gene>
<comment type="function">
    <text evidence="12">Catalyzes the oxidation of 5,10-methylenetetrahydrofolate to 5,10-methenyltetrahydrofolate and then the hydrolysis of 5,10-methenyltetrahydrofolate to 10-formyltetrahydrofolate.</text>
</comment>
<dbReference type="EC" id="1.5.1.5" evidence="12"/>
<dbReference type="Gene3D" id="3.40.50.10860">
    <property type="entry name" value="Leucine Dehydrogenase, chain A, domain 1"/>
    <property type="match status" value="1"/>
</dbReference>
<dbReference type="STRING" id="289377.HL41_07655"/>
<keyword evidence="7 12" id="KW-0521">NADP</keyword>
<keyword evidence="9 12" id="KW-0368">Histidine biosynthesis</keyword>
<dbReference type="InterPro" id="IPR020630">
    <property type="entry name" value="THF_DH/CycHdrlase_cat_dom"/>
</dbReference>
<evidence type="ECO:0000259" key="13">
    <source>
        <dbReference type="Pfam" id="PF00763"/>
    </source>
</evidence>
<name>A0A075WUL4_9BACT</name>
<keyword evidence="3 12" id="KW-0554">One-carbon metabolism</keyword>
<dbReference type="PANTHER" id="PTHR48099">
    <property type="entry name" value="C-1-TETRAHYDROFOLATE SYNTHASE, CYTOPLASMIC-RELATED"/>
    <property type="match status" value="1"/>
</dbReference>
<comment type="subunit">
    <text evidence="2 12">Homodimer.</text>
</comment>
<keyword evidence="6 12" id="KW-0378">Hydrolase</keyword>
<dbReference type="Proteomes" id="UP000028481">
    <property type="component" value="Chromosome"/>
</dbReference>
<dbReference type="GO" id="GO:0005829">
    <property type="term" value="C:cytosol"/>
    <property type="evidence" value="ECO:0007669"/>
    <property type="project" value="TreeGrafter"/>
</dbReference>
<feature type="binding site" evidence="12">
    <location>
        <position position="237"/>
    </location>
    <ligand>
        <name>NADP(+)</name>
        <dbReference type="ChEBI" id="CHEBI:58349"/>
    </ligand>
</feature>
<evidence type="ECO:0000256" key="1">
    <source>
        <dbReference type="ARBA" id="ARBA00004777"/>
    </source>
</evidence>
<dbReference type="SUPFAM" id="SSF51735">
    <property type="entry name" value="NAD(P)-binding Rossmann-fold domains"/>
    <property type="match status" value="1"/>
</dbReference>
<dbReference type="InterPro" id="IPR020867">
    <property type="entry name" value="THF_DH/CycHdrlase_CS"/>
</dbReference>
<evidence type="ECO:0000259" key="14">
    <source>
        <dbReference type="Pfam" id="PF02882"/>
    </source>
</evidence>
<dbReference type="SUPFAM" id="SSF53223">
    <property type="entry name" value="Aminoacid dehydrogenase-like, N-terminal domain"/>
    <property type="match status" value="1"/>
</dbReference>
<dbReference type="PRINTS" id="PR00085">
    <property type="entry name" value="THFDHDRGNASE"/>
</dbReference>
<dbReference type="Pfam" id="PF02882">
    <property type="entry name" value="THF_DHG_CYH_C"/>
    <property type="match status" value="1"/>
</dbReference>
<evidence type="ECO:0000313" key="15">
    <source>
        <dbReference type="EMBL" id="AIH04561.1"/>
    </source>
</evidence>
<evidence type="ECO:0000256" key="11">
    <source>
        <dbReference type="ARBA" id="ARBA00023268"/>
    </source>
</evidence>
<dbReference type="EC" id="3.5.4.9" evidence="12"/>
<evidence type="ECO:0000256" key="9">
    <source>
        <dbReference type="ARBA" id="ARBA00023102"/>
    </source>
</evidence>
<keyword evidence="4 12" id="KW-0028">Amino-acid biosynthesis</keyword>
<evidence type="ECO:0000256" key="4">
    <source>
        <dbReference type="ARBA" id="ARBA00022605"/>
    </source>
</evidence>
<dbReference type="HOGENOM" id="CLU_034045_2_1_0"/>
<reference evidence="15 16" key="1">
    <citation type="journal article" date="2015" name="Genome Announc.">
        <title>Genome Sequence of a Sulfate-Reducing Thermophilic Bacterium, Thermodesulfobacterium commune DSM 2178T (Phylum Thermodesulfobacteria).</title>
        <authorList>
            <person name="Bhatnagar S."/>
            <person name="Badger J.H."/>
            <person name="Madupu R."/>
            <person name="Khouri H.M."/>
            <person name="O'Connor E.M."/>
            <person name="Robb F.T."/>
            <person name="Ward N.L."/>
            <person name="Eisen J.A."/>
        </authorList>
    </citation>
    <scope>NUCLEOTIDE SEQUENCE [LARGE SCALE GENOMIC DNA]</scope>
    <source>
        <strain evidence="15 16">DSM 2178</strain>
    </source>
</reference>
<dbReference type="CDD" id="cd01080">
    <property type="entry name" value="NAD_bind_m-THF_DH_Cyclohyd"/>
    <property type="match status" value="1"/>
</dbReference>
<evidence type="ECO:0000256" key="6">
    <source>
        <dbReference type="ARBA" id="ARBA00022801"/>
    </source>
</evidence>
<dbReference type="InterPro" id="IPR020631">
    <property type="entry name" value="THF_DH/CycHdrlase_NAD-bd_dom"/>
</dbReference>
<dbReference type="Gene3D" id="3.40.50.720">
    <property type="entry name" value="NAD(P)-binding Rossmann-like Domain"/>
    <property type="match status" value="1"/>
</dbReference>
<dbReference type="InterPro" id="IPR046346">
    <property type="entry name" value="Aminoacid_DH-like_N_sf"/>
</dbReference>
<dbReference type="OrthoDB" id="9803580at2"/>
<dbReference type="GO" id="GO:0004477">
    <property type="term" value="F:methenyltetrahydrofolate cyclohydrolase activity"/>
    <property type="evidence" value="ECO:0007669"/>
    <property type="project" value="UniProtKB-UniRule"/>
</dbReference>
<evidence type="ECO:0000313" key="16">
    <source>
        <dbReference type="Proteomes" id="UP000028481"/>
    </source>
</evidence>
<dbReference type="UniPathway" id="UPA00193"/>
<keyword evidence="10 12" id="KW-0486">Methionine biosynthesis</keyword>
<keyword evidence="5 12" id="KW-0658">Purine biosynthesis</keyword>
<proteinExistence type="inferred from homology"/>
<dbReference type="PaxDb" id="289377-HL41_07655"/>
<dbReference type="GO" id="GO:0035999">
    <property type="term" value="P:tetrahydrofolate interconversion"/>
    <property type="evidence" value="ECO:0007669"/>
    <property type="project" value="UniProtKB-UniRule"/>
</dbReference>
<evidence type="ECO:0000256" key="7">
    <source>
        <dbReference type="ARBA" id="ARBA00022857"/>
    </source>
</evidence>
<feature type="domain" description="Tetrahydrofolate dehydrogenase/cyclohydrolase NAD(P)-binding" evidence="14">
    <location>
        <begin position="140"/>
        <end position="292"/>
    </location>
</feature>
<dbReference type="Pfam" id="PF00763">
    <property type="entry name" value="THF_DHG_CYH"/>
    <property type="match status" value="1"/>
</dbReference>
<dbReference type="HAMAP" id="MF_01576">
    <property type="entry name" value="THF_DHG_CYH"/>
    <property type="match status" value="1"/>
</dbReference>
<feature type="binding site" evidence="12">
    <location>
        <begin position="166"/>
        <end position="168"/>
    </location>
    <ligand>
        <name>NADP(+)</name>
        <dbReference type="ChEBI" id="CHEBI:58349"/>
    </ligand>
</feature>
<evidence type="ECO:0000256" key="3">
    <source>
        <dbReference type="ARBA" id="ARBA00022563"/>
    </source>
</evidence>
<sequence length="301" mass="32789">MEPLILKGSEIAKNLREQIKEEVRTLKEQYGLIPGLVTILVGENPASVSYVTAKQRVAKELGFYSVQENLPEDISEKTLLDLIEKYNQDPSIHGILVQLPLPKHIDEKKVICAINPKKDVDGFHPFNLGRLVMGHPTFIPCTPYGILFLLKEADIEVEGKEVVIIGRSNIVGKPLALLLMQKLKPVGNATVTVCHTATKDLAFHTKRADILIVAAGRPKFISGDMVKEGVVVIDVGVNRIGTTPEGKPILCGDVDFESVKQKASVITPVPGGVGPMTITMLMKNTLEAAKASQGLSEEIQF</sequence>
<protein>
    <recommendedName>
        <fullName evidence="12">Bifunctional protein FolD</fullName>
    </recommendedName>
    <domain>
        <recommendedName>
            <fullName evidence="12">Methylenetetrahydrofolate dehydrogenase</fullName>
            <ecNumber evidence="12">1.5.1.5</ecNumber>
        </recommendedName>
    </domain>
    <domain>
        <recommendedName>
            <fullName evidence="12">Methenyltetrahydrofolate cyclohydrolase</fullName>
            <ecNumber evidence="12">3.5.4.9</ecNumber>
        </recommendedName>
    </domain>
</protein>
<comment type="catalytic activity">
    <reaction evidence="12">
        <text>(6R)-5,10-methenyltetrahydrofolate + H2O = (6R)-10-formyltetrahydrofolate + H(+)</text>
        <dbReference type="Rhea" id="RHEA:23700"/>
        <dbReference type="ChEBI" id="CHEBI:15377"/>
        <dbReference type="ChEBI" id="CHEBI:15378"/>
        <dbReference type="ChEBI" id="CHEBI:57455"/>
        <dbReference type="ChEBI" id="CHEBI:195366"/>
        <dbReference type="EC" id="3.5.4.9"/>
    </reaction>
</comment>
<dbReference type="NCBIfam" id="NF008058">
    <property type="entry name" value="PRK10792.1"/>
    <property type="match status" value="1"/>
</dbReference>
<accession>A0A075WUL4</accession>
<dbReference type="NCBIfam" id="NF010783">
    <property type="entry name" value="PRK14186.1"/>
    <property type="match status" value="1"/>
</dbReference>